<dbReference type="EMBL" id="JARKNE010000006">
    <property type="protein sequence ID" value="KAK5825320.1"/>
    <property type="molecule type" value="Genomic_DNA"/>
</dbReference>
<accession>A0ABR0PLM0</accession>
<sequence>MLGDSRNEVNQSIHNSGQSTENEIRFESVTLSVDSARAQQPKVDRDGSEGQGVMVFQYPEVMQERENNQWHNNQ</sequence>
<proteinExistence type="predicted"/>
<reference evidence="2 3" key="1">
    <citation type="submission" date="2023-03" db="EMBL/GenBank/DDBJ databases">
        <title>WGS of Gossypium arboreum.</title>
        <authorList>
            <person name="Yu D."/>
        </authorList>
    </citation>
    <scope>NUCLEOTIDE SEQUENCE [LARGE SCALE GENOMIC DNA]</scope>
    <source>
        <tissue evidence="2">Leaf</tissue>
    </source>
</reference>
<keyword evidence="3" id="KW-1185">Reference proteome</keyword>
<organism evidence="2 3">
    <name type="scientific">Gossypium arboreum</name>
    <name type="common">Tree cotton</name>
    <name type="synonym">Gossypium nanking</name>
    <dbReference type="NCBI Taxonomy" id="29729"/>
    <lineage>
        <taxon>Eukaryota</taxon>
        <taxon>Viridiplantae</taxon>
        <taxon>Streptophyta</taxon>
        <taxon>Embryophyta</taxon>
        <taxon>Tracheophyta</taxon>
        <taxon>Spermatophyta</taxon>
        <taxon>Magnoliopsida</taxon>
        <taxon>eudicotyledons</taxon>
        <taxon>Gunneridae</taxon>
        <taxon>Pentapetalae</taxon>
        <taxon>rosids</taxon>
        <taxon>malvids</taxon>
        <taxon>Malvales</taxon>
        <taxon>Malvaceae</taxon>
        <taxon>Malvoideae</taxon>
        <taxon>Gossypium</taxon>
    </lineage>
</organism>
<feature type="region of interest" description="Disordered" evidence="1">
    <location>
        <begin position="1"/>
        <end position="52"/>
    </location>
</feature>
<evidence type="ECO:0000256" key="1">
    <source>
        <dbReference type="SAM" id="MobiDB-lite"/>
    </source>
</evidence>
<name>A0ABR0PLM0_GOSAR</name>
<comment type="caution">
    <text evidence="2">The sequence shown here is derived from an EMBL/GenBank/DDBJ whole genome shotgun (WGS) entry which is preliminary data.</text>
</comment>
<evidence type="ECO:0000313" key="3">
    <source>
        <dbReference type="Proteomes" id="UP001358586"/>
    </source>
</evidence>
<dbReference type="Proteomes" id="UP001358586">
    <property type="component" value="Chromosome 6"/>
</dbReference>
<gene>
    <name evidence="2" type="ORF">PVK06_020141</name>
</gene>
<feature type="compositionally biased region" description="Polar residues" evidence="1">
    <location>
        <begin position="8"/>
        <end position="21"/>
    </location>
</feature>
<protein>
    <submittedName>
        <fullName evidence="2">Uncharacterized protein</fullName>
    </submittedName>
</protein>
<evidence type="ECO:0000313" key="2">
    <source>
        <dbReference type="EMBL" id="KAK5825320.1"/>
    </source>
</evidence>